<dbReference type="PROSITE" id="PS51186">
    <property type="entry name" value="GNAT"/>
    <property type="match status" value="1"/>
</dbReference>
<reference evidence="4 5" key="1">
    <citation type="submission" date="2017-01" db="EMBL/GenBank/DDBJ databases">
        <authorList>
            <consortium name="Urmite Genomes"/>
        </authorList>
    </citation>
    <scope>NUCLEOTIDE SEQUENCE [LARGE SCALE GENOMIC DNA]</scope>
    <source>
        <strain evidence="4 5">AB308</strain>
    </source>
</reference>
<dbReference type="STRING" id="1841859.GCA_900157385_00345"/>
<evidence type="ECO:0000256" key="2">
    <source>
        <dbReference type="ARBA" id="ARBA00023315"/>
    </source>
</evidence>
<dbReference type="PANTHER" id="PTHR43877">
    <property type="entry name" value="AMINOALKYLPHOSPHONATE N-ACETYLTRANSFERASE-RELATED-RELATED"/>
    <property type="match status" value="1"/>
</dbReference>
<feature type="domain" description="N-acetyltransferase" evidence="3">
    <location>
        <begin position="2"/>
        <end position="169"/>
    </location>
</feature>
<name>A0A2U3N5R5_9MYCO</name>
<dbReference type="Proteomes" id="UP000241595">
    <property type="component" value="Unassembled WGS sequence"/>
</dbReference>
<evidence type="ECO:0000256" key="1">
    <source>
        <dbReference type="ARBA" id="ARBA00022679"/>
    </source>
</evidence>
<dbReference type="AlphaFoldDB" id="A0A2U3N5R5"/>
<keyword evidence="1 4" id="KW-0808">Transferase</keyword>
<dbReference type="GO" id="GO:0005840">
    <property type="term" value="C:ribosome"/>
    <property type="evidence" value="ECO:0007669"/>
    <property type="project" value="UniProtKB-KW"/>
</dbReference>
<evidence type="ECO:0000313" key="4">
    <source>
        <dbReference type="EMBL" id="SPM26876.1"/>
    </source>
</evidence>
<dbReference type="InterPro" id="IPR050832">
    <property type="entry name" value="Bact_Acetyltransf"/>
</dbReference>
<feature type="non-terminal residue" evidence="4">
    <location>
        <position position="1"/>
    </location>
</feature>
<dbReference type="GO" id="GO:0016747">
    <property type="term" value="F:acyltransferase activity, transferring groups other than amino-acyl groups"/>
    <property type="evidence" value="ECO:0007669"/>
    <property type="project" value="InterPro"/>
</dbReference>
<dbReference type="CDD" id="cd04301">
    <property type="entry name" value="NAT_SF"/>
    <property type="match status" value="1"/>
</dbReference>
<accession>A0A2U3N5R5</accession>
<dbReference type="Gene3D" id="3.40.630.30">
    <property type="match status" value="1"/>
</dbReference>
<dbReference type="EMBL" id="FTRV01000008">
    <property type="protein sequence ID" value="SPM26876.1"/>
    <property type="molecule type" value="Genomic_DNA"/>
</dbReference>
<gene>
    <name evidence="4" type="ORF">MTAB308_351</name>
</gene>
<keyword evidence="4" id="KW-0687">Ribonucleoprotein</keyword>
<keyword evidence="2" id="KW-0012">Acyltransferase</keyword>
<dbReference type="Pfam" id="PF00583">
    <property type="entry name" value="Acetyltransf_1"/>
    <property type="match status" value="1"/>
</dbReference>
<protein>
    <submittedName>
        <fullName evidence="4">Ribosomal protein S18 acetylase RimI and related acetyltransferases</fullName>
    </submittedName>
</protein>
<dbReference type="SUPFAM" id="SSF55729">
    <property type="entry name" value="Acyl-CoA N-acyltransferases (Nat)"/>
    <property type="match status" value="1"/>
</dbReference>
<keyword evidence="4" id="KW-0689">Ribosomal protein</keyword>
<evidence type="ECO:0000313" key="5">
    <source>
        <dbReference type="Proteomes" id="UP000241595"/>
    </source>
</evidence>
<dbReference type="InterPro" id="IPR000182">
    <property type="entry name" value="GNAT_dom"/>
</dbReference>
<proteinExistence type="predicted"/>
<dbReference type="InterPro" id="IPR016181">
    <property type="entry name" value="Acyl_CoA_acyltransferase"/>
</dbReference>
<dbReference type="PANTHER" id="PTHR43877:SF1">
    <property type="entry name" value="ACETYLTRANSFERASE"/>
    <property type="match status" value="1"/>
</dbReference>
<sequence length="173" mass="19103">VTELRTAVPADAYEVARVQVRSWRSAYRGLIAQEFLDGLEPEFFASRYTFGRVGLRLPSTVIAVDGAAILGLATTGLCRDDDCPNFGELMAIYVDPAHVHRGVGRSLLAAARERLRRLGVAGALLWVLDGNAPARRFYERDGWRSDGACRTTTLGETFGCALVRQVRYRCQPL</sequence>
<organism evidence="4 5">
    <name type="scientific">Mycobacterium terramassiliense</name>
    <dbReference type="NCBI Taxonomy" id="1841859"/>
    <lineage>
        <taxon>Bacteria</taxon>
        <taxon>Bacillati</taxon>
        <taxon>Actinomycetota</taxon>
        <taxon>Actinomycetes</taxon>
        <taxon>Mycobacteriales</taxon>
        <taxon>Mycobacteriaceae</taxon>
        <taxon>Mycobacterium</taxon>
    </lineage>
</organism>
<evidence type="ECO:0000259" key="3">
    <source>
        <dbReference type="PROSITE" id="PS51186"/>
    </source>
</evidence>
<keyword evidence="5" id="KW-1185">Reference proteome</keyword>